<evidence type="ECO:0000256" key="1">
    <source>
        <dbReference type="SAM" id="MobiDB-lite"/>
    </source>
</evidence>
<organism evidence="3 4">
    <name type="scientific">Nocardia amamiensis</name>
    <dbReference type="NCBI Taxonomy" id="404578"/>
    <lineage>
        <taxon>Bacteria</taxon>
        <taxon>Bacillati</taxon>
        <taxon>Actinomycetota</taxon>
        <taxon>Actinomycetes</taxon>
        <taxon>Mycobacteriales</taxon>
        <taxon>Nocardiaceae</taxon>
        <taxon>Nocardia</taxon>
    </lineage>
</organism>
<evidence type="ECO:0000313" key="4">
    <source>
        <dbReference type="Proteomes" id="UP000702209"/>
    </source>
</evidence>
<keyword evidence="2" id="KW-0472">Membrane</keyword>
<feature type="region of interest" description="Disordered" evidence="1">
    <location>
        <begin position="71"/>
        <end position="132"/>
    </location>
</feature>
<dbReference type="Proteomes" id="UP000702209">
    <property type="component" value="Unassembled WGS sequence"/>
</dbReference>
<reference evidence="3 4" key="1">
    <citation type="submission" date="2020-10" db="EMBL/GenBank/DDBJ databases">
        <title>Identification of Nocardia species via Next-generation sequencing and recognition of intraspecies genetic diversity.</title>
        <authorList>
            <person name="Li P."/>
            <person name="Li P."/>
            <person name="Lu B."/>
        </authorList>
    </citation>
    <scope>NUCLEOTIDE SEQUENCE [LARGE SCALE GENOMIC DNA]</scope>
    <source>
        <strain evidence="3 4">BJ06-0157</strain>
    </source>
</reference>
<evidence type="ECO:0000256" key="2">
    <source>
        <dbReference type="SAM" id="Phobius"/>
    </source>
</evidence>
<dbReference type="RefSeq" id="WP_195128632.1">
    <property type="nucleotide sequence ID" value="NZ_JADLQX010000004.1"/>
</dbReference>
<keyword evidence="2" id="KW-0812">Transmembrane</keyword>
<keyword evidence="4" id="KW-1185">Reference proteome</keyword>
<keyword evidence="2" id="KW-1133">Transmembrane helix</keyword>
<dbReference type="EMBL" id="JADLQX010000004">
    <property type="protein sequence ID" value="MBF6297266.1"/>
    <property type="molecule type" value="Genomic_DNA"/>
</dbReference>
<proteinExistence type="predicted"/>
<comment type="caution">
    <text evidence="3">The sequence shown here is derived from an EMBL/GenBank/DDBJ whole genome shotgun (WGS) entry which is preliminary data.</text>
</comment>
<gene>
    <name evidence="3" type="ORF">IU459_06870</name>
</gene>
<name>A0ABS0CLY2_9NOCA</name>
<sequence length="132" mass="15193">MTYADVLTNAAVLDPHAWSDANVWTVALDATEARRRSRSSGKGFSIGGLILCLGVVAVVIGLVIWLSKRGKSNSNQPQQQYPPQQYPQQQLYQQQPYQQQYPQQQPYQQPYQPQQQQYQPQQQYQQPYPPQQ</sequence>
<accession>A0ABS0CLY2</accession>
<protein>
    <recommendedName>
        <fullName evidence="5">DUF2510 domain-containing protein</fullName>
    </recommendedName>
</protein>
<feature type="compositionally biased region" description="Low complexity" evidence="1">
    <location>
        <begin position="76"/>
        <end position="126"/>
    </location>
</feature>
<evidence type="ECO:0008006" key="5">
    <source>
        <dbReference type="Google" id="ProtNLM"/>
    </source>
</evidence>
<feature type="transmembrane region" description="Helical" evidence="2">
    <location>
        <begin position="44"/>
        <end position="66"/>
    </location>
</feature>
<evidence type="ECO:0000313" key="3">
    <source>
        <dbReference type="EMBL" id="MBF6297266.1"/>
    </source>
</evidence>